<dbReference type="InterPro" id="IPR037523">
    <property type="entry name" value="VOC_core"/>
</dbReference>
<dbReference type="RefSeq" id="WP_196417219.1">
    <property type="nucleotide sequence ID" value="NZ_JADQTO010000015.1"/>
</dbReference>
<gene>
    <name evidence="2" type="ORF">I4J89_28705</name>
</gene>
<sequence>MTVLAQISLGVGDPERAGAFWIEALGYVRRPPRWDGDDWIVIEPPPGVSGAAIAMDTSESPAQELPRVHLDLETDGRDLDAEVDRLVRLGARRVDWPHYPEAGERHPGELPYVVLADPEGNRFCVAGKKPGD</sequence>
<dbReference type="Pfam" id="PF18029">
    <property type="entry name" value="Glyoxalase_6"/>
    <property type="match status" value="1"/>
</dbReference>
<proteinExistence type="predicted"/>
<evidence type="ECO:0000259" key="1">
    <source>
        <dbReference type="PROSITE" id="PS51819"/>
    </source>
</evidence>
<dbReference type="InterPro" id="IPR041581">
    <property type="entry name" value="Glyoxalase_6"/>
</dbReference>
<dbReference type="AlphaFoldDB" id="A0A931G1R7"/>
<protein>
    <submittedName>
        <fullName evidence="2">VOC family protein</fullName>
    </submittedName>
</protein>
<comment type="caution">
    <text evidence="2">The sequence shown here is derived from an EMBL/GenBank/DDBJ whole genome shotgun (WGS) entry which is preliminary data.</text>
</comment>
<dbReference type="PROSITE" id="PS51819">
    <property type="entry name" value="VOC"/>
    <property type="match status" value="1"/>
</dbReference>
<evidence type="ECO:0000313" key="3">
    <source>
        <dbReference type="Proteomes" id="UP000598146"/>
    </source>
</evidence>
<dbReference type="InterPro" id="IPR029068">
    <property type="entry name" value="Glyas_Bleomycin-R_OHBP_Dase"/>
</dbReference>
<evidence type="ECO:0000313" key="2">
    <source>
        <dbReference type="EMBL" id="MBG0565441.1"/>
    </source>
</evidence>
<organism evidence="2 3">
    <name type="scientific">Actinoplanes aureus</name>
    <dbReference type="NCBI Taxonomy" id="2792083"/>
    <lineage>
        <taxon>Bacteria</taxon>
        <taxon>Bacillati</taxon>
        <taxon>Actinomycetota</taxon>
        <taxon>Actinomycetes</taxon>
        <taxon>Micromonosporales</taxon>
        <taxon>Micromonosporaceae</taxon>
        <taxon>Actinoplanes</taxon>
    </lineage>
</organism>
<reference evidence="2" key="1">
    <citation type="submission" date="2020-11" db="EMBL/GenBank/DDBJ databases">
        <title>Isolation and identification of active actinomycetes.</title>
        <authorList>
            <person name="Sun X."/>
        </authorList>
    </citation>
    <scope>NUCLEOTIDE SEQUENCE</scope>
    <source>
        <strain evidence="2">NEAU-A11</strain>
    </source>
</reference>
<dbReference type="Proteomes" id="UP000598146">
    <property type="component" value="Unassembled WGS sequence"/>
</dbReference>
<dbReference type="PANTHER" id="PTHR35908">
    <property type="entry name" value="HYPOTHETICAL FUSION PROTEIN"/>
    <property type="match status" value="1"/>
</dbReference>
<feature type="domain" description="VOC" evidence="1">
    <location>
        <begin position="3"/>
        <end position="128"/>
    </location>
</feature>
<dbReference type="Gene3D" id="3.10.180.10">
    <property type="entry name" value="2,3-Dihydroxybiphenyl 1,2-Dioxygenase, domain 1"/>
    <property type="match status" value="1"/>
</dbReference>
<accession>A0A931G1R7</accession>
<name>A0A931G1R7_9ACTN</name>
<dbReference type="PANTHER" id="PTHR35908:SF1">
    <property type="entry name" value="CONSERVED PROTEIN"/>
    <property type="match status" value="1"/>
</dbReference>
<dbReference type="SUPFAM" id="SSF54593">
    <property type="entry name" value="Glyoxalase/Bleomycin resistance protein/Dihydroxybiphenyl dioxygenase"/>
    <property type="match status" value="1"/>
</dbReference>
<keyword evidence="3" id="KW-1185">Reference proteome</keyword>
<dbReference type="EMBL" id="JADQTO010000015">
    <property type="protein sequence ID" value="MBG0565441.1"/>
    <property type="molecule type" value="Genomic_DNA"/>
</dbReference>
<dbReference type="CDD" id="cd06587">
    <property type="entry name" value="VOC"/>
    <property type="match status" value="1"/>
</dbReference>